<name>A0A940X2R5_9GAMM</name>
<dbReference type="Gene3D" id="3.10.20.10">
    <property type="match status" value="2"/>
</dbReference>
<dbReference type="Proteomes" id="UP000673447">
    <property type="component" value="Unassembled WGS sequence"/>
</dbReference>
<reference evidence="2" key="1">
    <citation type="journal article" date="2016" name="Int. J. Syst. Evol. Microbiol.">
        <title>Pseudoxanthomonas helianthi sp. nov., isolated from roots of Jerusalem artichoke (Helianthus tuberosus).</title>
        <authorList>
            <person name="Kittiwongwattana C."/>
            <person name="Thawai C."/>
        </authorList>
    </citation>
    <scope>NUCLEOTIDE SEQUENCE</scope>
    <source>
        <strain evidence="2">110414</strain>
    </source>
</reference>
<dbReference type="AlphaFoldDB" id="A0A940X2R5"/>
<keyword evidence="3" id="KW-1185">Reference proteome</keyword>
<dbReference type="EMBL" id="JAGKTC010000001">
    <property type="protein sequence ID" value="MBP3983173.1"/>
    <property type="molecule type" value="Genomic_DNA"/>
</dbReference>
<sequence length="159" mass="17196">MIGGTHPKARIELHDVAFAVGDSLQATYPQLREQWFGEPRGLHVDSWMEVDGVGPYQVRFSDAPAPADSPRLFFINLGGYEKDVFGEAHKYLLIVANDAGEAKAKGKAQADAGWLLPHKDALYDVDACIPVDSVGGRHVALVEGPHRGIACASDYLVIS</sequence>
<accession>A0A940X2R5</accession>
<evidence type="ECO:0000313" key="2">
    <source>
        <dbReference type="EMBL" id="MBP3983173.1"/>
    </source>
</evidence>
<dbReference type="Pfam" id="PF07566">
    <property type="entry name" value="DUF1543"/>
    <property type="match status" value="1"/>
</dbReference>
<reference evidence="2" key="2">
    <citation type="submission" date="2021-03" db="EMBL/GenBank/DDBJ databases">
        <authorList>
            <person name="Cao W."/>
        </authorList>
    </citation>
    <scope>NUCLEOTIDE SEQUENCE</scope>
    <source>
        <strain evidence="2">110414</strain>
    </source>
</reference>
<evidence type="ECO:0000259" key="1">
    <source>
        <dbReference type="Pfam" id="PF07566"/>
    </source>
</evidence>
<protein>
    <submittedName>
        <fullName evidence="2">DUF1543 domain-containing protein</fullName>
    </submittedName>
</protein>
<proteinExistence type="predicted"/>
<feature type="domain" description="DUF1543" evidence="1">
    <location>
        <begin position="10"/>
        <end position="59"/>
    </location>
</feature>
<comment type="caution">
    <text evidence="2">The sequence shown here is derived from an EMBL/GenBank/DDBJ whole genome shotgun (WGS) entry which is preliminary data.</text>
</comment>
<organism evidence="2 3">
    <name type="scientific">Pseudoxanthomonas helianthi</name>
    <dbReference type="NCBI Taxonomy" id="1453541"/>
    <lineage>
        <taxon>Bacteria</taxon>
        <taxon>Pseudomonadati</taxon>
        <taxon>Pseudomonadota</taxon>
        <taxon>Gammaproteobacteria</taxon>
        <taxon>Lysobacterales</taxon>
        <taxon>Lysobacteraceae</taxon>
        <taxon>Pseudoxanthomonas</taxon>
    </lineage>
</organism>
<dbReference type="InterPro" id="IPR011440">
    <property type="entry name" value="DUF1543"/>
</dbReference>
<evidence type="ECO:0000313" key="3">
    <source>
        <dbReference type="Proteomes" id="UP000673447"/>
    </source>
</evidence>
<gene>
    <name evidence="2" type="ORF">J5837_01950</name>
</gene>